<evidence type="ECO:0000256" key="2">
    <source>
        <dbReference type="ARBA" id="ARBA00022670"/>
    </source>
</evidence>
<evidence type="ECO:0000259" key="10">
    <source>
        <dbReference type="PROSITE" id="PS51767"/>
    </source>
</evidence>
<feature type="domain" description="Peptidase A1" evidence="10">
    <location>
        <begin position="95"/>
        <end position="407"/>
    </location>
</feature>
<comment type="caution">
    <text evidence="11">The sequence shown here is derived from an EMBL/GenBank/DDBJ whole genome shotgun (WGS) entry which is preliminary data.</text>
</comment>
<evidence type="ECO:0000256" key="4">
    <source>
        <dbReference type="ARBA" id="ARBA00022801"/>
    </source>
</evidence>
<sequence>MKFVGCISLLLLASSAVMADMSRVTLYKRPDDELIAAHLKRERDTLYQMLNMKQDDTATSTAIAAAVDSRHLSSLRGSAQKAESITIKDYANAQYYGVVEIGSPPQSFQVIFDTGSSNLWVPKAGCTHCGNPFFGKKNKYDEDASSTFQEDGSDFEIMYGSGSVKGYFSLDDVLLADDIVINGQKFAEVTDAGGLGLAYSLGKFDGILGMGFTSISVGGAPTVFENAIKQNKVDLPIFSFYLGDNGPGELTFGGYDSSKFEGDLKYVHLDAATYWQITLDGVKSGDYHKESSDKITAIVDSGTSLITGPKADIAKLATAVGAKANIMGEYTIDCAKVDEIPDIVFTIDGTDYPIPGKSTVIQAQGTCLFAFMGMDFPPPGPQWILGDVFMREYYTVFNYHDQTIGFAKSKK</sequence>
<gene>
    <name evidence="11" type="ORF">IV203_021935</name>
</gene>
<dbReference type="InterPro" id="IPR001461">
    <property type="entry name" value="Aspartic_peptidase_A1"/>
</dbReference>
<keyword evidence="9" id="KW-0732">Signal</keyword>
<dbReference type="Proteomes" id="UP000693970">
    <property type="component" value="Unassembled WGS sequence"/>
</dbReference>
<dbReference type="FunFam" id="2.40.70.10:FF:000008">
    <property type="entry name" value="Cathepsin D"/>
    <property type="match status" value="1"/>
</dbReference>
<evidence type="ECO:0000256" key="6">
    <source>
        <dbReference type="ARBA" id="ARBA00023180"/>
    </source>
</evidence>
<keyword evidence="5 8" id="KW-1015">Disulfide bond</keyword>
<feature type="active site" evidence="7">
    <location>
        <position position="113"/>
    </location>
</feature>
<dbReference type="OrthoDB" id="771136at2759"/>
<dbReference type="PROSITE" id="PS00141">
    <property type="entry name" value="ASP_PROTEASE"/>
    <property type="match status" value="2"/>
</dbReference>
<dbReference type="InterPro" id="IPR033121">
    <property type="entry name" value="PEPTIDASE_A1"/>
</dbReference>
<name>A0A9K3KHW3_9STRA</name>
<feature type="active site" evidence="7">
    <location>
        <position position="300"/>
    </location>
</feature>
<organism evidence="11 12">
    <name type="scientific">Nitzschia inconspicua</name>
    <dbReference type="NCBI Taxonomy" id="303405"/>
    <lineage>
        <taxon>Eukaryota</taxon>
        <taxon>Sar</taxon>
        <taxon>Stramenopiles</taxon>
        <taxon>Ochrophyta</taxon>
        <taxon>Bacillariophyta</taxon>
        <taxon>Bacillariophyceae</taxon>
        <taxon>Bacillariophycidae</taxon>
        <taxon>Bacillariales</taxon>
        <taxon>Bacillariaceae</taxon>
        <taxon>Nitzschia</taxon>
    </lineage>
</organism>
<evidence type="ECO:0000313" key="11">
    <source>
        <dbReference type="EMBL" id="KAG7343927.1"/>
    </source>
</evidence>
<feature type="signal peptide" evidence="9">
    <location>
        <begin position="1"/>
        <end position="19"/>
    </location>
</feature>
<comment type="similarity">
    <text evidence="1">Belongs to the peptidase A1 family.</text>
</comment>
<protein>
    <submittedName>
        <fullName evidence="11">Aspartyl protease</fullName>
    </submittedName>
</protein>
<evidence type="ECO:0000256" key="5">
    <source>
        <dbReference type="ARBA" id="ARBA00023157"/>
    </source>
</evidence>
<accession>A0A9K3KHW3</accession>
<dbReference type="FunFam" id="2.40.70.10:FF:000002">
    <property type="entry name" value="Vacuolar aspartic proteinase"/>
    <property type="match status" value="1"/>
</dbReference>
<dbReference type="PROSITE" id="PS51767">
    <property type="entry name" value="PEPTIDASE_A1"/>
    <property type="match status" value="1"/>
</dbReference>
<evidence type="ECO:0000256" key="7">
    <source>
        <dbReference type="PIRSR" id="PIRSR601461-1"/>
    </source>
</evidence>
<feature type="chain" id="PRO_5039933674" evidence="9">
    <location>
        <begin position="20"/>
        <end position="411"/>
    </location>
</feature>
<dbReference type="GO" id="GO:0006508">
    <property type="term" value="P:proteolysis"/>
    <property type="evidence" value="ECO:0007669"/>
    <property type="project" value="UniProtKB-KW"/>
</dbReference>
<feature type="disulfide bond" evidence="8">
    <location>
        <begin position="334"/>
        <end position="367"/>
    </location>
</feature>
<dbReference type="Pfam" id="PF00026">
    <property type="entry name" value="Asp"/>
    <property type="match status" value="1"/>
</dbReference>
<proteinExistence type="inferred from homology"/>
<dbReference type="GO" id="GO:0004190">
    <property type="term" value="F:aspartic-type endopeptidase activity"/>
    <property type="evidence" value="ECO:0007669"/>
    <property type="project" value="UniProtKB-KW"/>
</dbReference>
<dbReference type="PANTHER" id="PTHR47966:SF51">
    <property type="entry name" value="BETA-SITE APP-CLEAVING ENZYME, ISOFORM A-RELATED"/>
    <property type="match status" value="1"/>
</dbReference>
<dbReference type="InterPro" id="IPR001969">
    <property type="entry name" value="Aspartic_peptidase_AS"/>
</dbReference>
<evidence type="ECO:0000256" key="9">
    <source>
        <dbReference type="SAM" id="SignalP"/>
    </source>
</evidence>
<reference evidence="11" key="1">
    <citation type="journal article" date="2021" name="Sci. Rep.">
        <title>Diploid genomic architecture of Nitzschia inconspicua, an elite biomass production diatom.</title>
        <authorList>
            <person name="Oliver A."/>
            <person name="Podell S."/>
            <person name="Pinowska A."/>
            <person name="Traller J.C."/>
            <person name="Smith S.R."/>
            <person name="McClure R."/>
            <person name="Beliaev A."/>
            <person name="Bohutskyi P."/>
            <person name="Hill E.A."/>
            <person name="Rabines A."/>
            <person name="Zheng H."/>
            <person name="Allen L.Z."/>
            <person name="Kuo A."/>
            <person name="Grigoriev I.V."/>
            <person name="Allen A.E."/>
            <person name="Hazlebeck D."/>
            <person name="Allen E.E."/>
        </authorList>
    </citation>
    <scope>NUCLEOTIDE SEQUENCE</scope>
    <source>
        <strain evidence="11">Hildebrandi</strain>
    </source>
</reference>
<evidence type="ECO:0000256" key="8">
    <source>
        <dbReference type="PIRSR" id="PIRSR601461-2"/>
    </source>
</evidence>
<keyword evidence="12" id="KW-1185">Reference proteome</keyword>
<dbReference type="PANTHER" id="PTHR47966">
    <property type="entry name" value="BETA-SITE APP-CLEAVING ENZYME, ISOFORM A-RELATED"/>
    <property type="match status" value="1"/>
</dbReference>
<keyword evidence="3" id="KW-0064">Aspartyl protease</keyword>
<dbReference type="AlphaFoldDB" id="A0A9K3KHW3"/>
<dbReference type="EMBL" id="JAGRRH010000023">
    <property type="protein sequence ID" value="KAG7343927.1"/>
    <property type="molecule type" value="Genomic_DNA"/>
</dbReference>
<evidence type="ECO:0000256" key="3">
    <source>
        <dbReference type="ARBA" id="ARBA00022750"/>
    </source>
</evidence>
<keyword evidence="4" id="KW-0378">Hydrolase</keyword>
<keyword evidence="2 11" id="KW-0645">Protease</keyword>
<evidence type="ECO:0000313" key="12">
    <source>
        <dbReference type="Proteomes" id="UP000693970"/>
    </source>
</evidence>
<keyword evidence="6" id="KW-0325">Glycoprotein</keyword>
<reference evidence="11" key="2">
    <citation type="submission" date="2021-04" db="EMBL/GenBank/DDBJ databases">
        <authorList>
            <person name="Podell S."/>
        </authorList>
    </citation>
    <scope>NUCLEOTIDE SEQUENCE</scope>
    <source>
        <strain evidence="11">Hildebrandi</strain>
    </source>
</reference>
<evidence type="ECO:0000256" key="1">
    <source>
        <dbReference type="ARBA" id="ARBA00007447"/>
    </source>
</evidence>